<evidence type="ECO:0000313" key="2">
    <source>
        <dbReference type="EMBL" id="OXT08379.1"/>
    </source>
</evidence>
<gene>
    <name evidence="2" type="ORF">CE561_05495</name>
    <name evidence="1" type="ORF">Thert_00448</name>
</gene>
<reference evidence="2 4" key="2">
    <citation type="submission" date="2017-06" db="EMBL/GenBank/DDBJ databases">
        <title>Isolation and characterization of a thermophilic and butanogenic Thermoanaerobacterium thermosaccharolyticum M5 capable of efficient degradation of hemicellulose.</title>
        <authorList>
            <person name="Xin F."/>
            <person name="Jiang Y."/>
        </authorList>
    </citation>
    <scope>NUCLEOTIDE SEQUENCE [LARGE SCALE GENOMIC DNA]</scope>
    <source>
        <strain evidence="2 4">M5</strain>
    </source>
</reference>
<name>A0A231VJT2_THETR</name>
<protein>
    <submittedName>
        <fullName evidence="1">DNA gyrase subunit A</fullName>
    </submittedName>
</protein>
<reference evidence="1 3" key="1">
    <citation type="submission" date="2016-08" db="EMBL/GenBank/DDBJ databases">
        <title>A novel genetic cassette of butanologenic Thermoanaerobacterium thermosaccharolyticum that directly convert cellulose to butanol.</title>
        <authorList>
            <person name="Li T."/>
            <person name="He J."/>
        </authorList>
    </citation>
    <scope>NUCLEOTIDE SEQUENCE [LARGE SCALE GENOMIC DNA]</scope>
    <source>
        <strain evidence="1 3">TG57</strain>
    </source>
</reference>
<dbReference type="Proteomes" id="UP000215301">
    <property type="component" value="Unassembled WGS sequence"/>
</dbReference>
<dbReference type="Proteomes" id="UP000214975">
    <property type="component" value="Chromosome"/>
</dbReference>
<evidence type="ECO:0000313" key="3">
    <source>
        <dbReference type="Proteomes" id="UP000214975"/>
    </source>
</evidence>
<dbReference type="RefSeq" id="WP_015312138.1">
    <property type="nucleotide sequence ID" value="NZ_CP016893.1"/>
</dbReference>
<accession>A0A231VJT2</accession>
<evidence type="ECO:0000313" key="1">
    <source>
        <dbReference type="EMBL" id="AST56653.1"/>
    </source>
</evidence>
<dbReference type="EMBL" id="CP016893">
    <property type="protein sequence ID" value="AST56653.1"/>
    <property type="molecule type" value="Genomic_DNA"/>
</dbReference>
<sequence>MDREKEISEIMDFVERYKESMASQMVVSRILGDKGAKVNNKTIDELKNRIVNAADDELEACYYIIK</sequence>
<dbReference type="EMBL" id="NKHD01000016">
    <property type="protein sequence ID" value="OXT08379.1"/>
    <property type="molecule type" value="Genomic_DNA"/>
</dbReference>
<dbReference type="AlphaFoldDB" id="A0A231VJT2"/>
<evidence type="ECO:0000313" key="4">
    <source>
        <dbReference type="Proteomes" id="UP000215301"/>
    </source>
</evidence>
<proteinExistence type="predicted"/>
<organism evidence="2 4">
    <name type="scientific">Thermoanaerobacterium thermosaccharolyticum</name>
    <name type="common">Clostridium thermosaccharolyticum</name>
    <dbReference type="NCBI Taxonomy" id="1517"/>
    <lineage>
        <taxon>Bacteria</taxon>
        <taxon>Bacillati</taxon>
        <taxon>Bacillota</taxon>
        <taxon>Clostridia</taxon>
        <taxon>Thermoanaerobacterales</taxon>
        <taxon>Thermoanaerobacteraceae</taxon>
        <taxon>Thermoanaerobacterium</taxon>
    </lineage>
</organism>